<organism evidence="1 2">
    <name type="scientific">Cichorium intybus</name>
    <name type="common">Chicory</name>
    <dbReference type="NCBI Taxonomy" id="13427"/>
    <lineage>
        <taxon>Eukaryota</taxon>
        <taxon>Viridiplantae</taxon>
        <taxon>Streptophyta</taxon>
        <taxon>Embryophyta</taxon>
        <taxon>Tracheophyta</taxon>
        <taxon>Spermatophyta</taxon>
        <taxon>Magnoliopsida</taxon>
        <taxon>eudicotyledons</taxon>
        <taxon>Gunneridae</taxon>
        <taxon>Pentapetalae</taxon>
        <taxon>asterids</taxon>
        <taxon>campanulids</taxon>
        <taxon>Asterales</taxon>
        <taxon>Asteraceae</taxon>
        <taxon>Cichorioideae</taxon>
        <taxon>Cichorieae</taxon>
        <taxon>Cichoriinae</taxon>
        <taxon>Cichorium</taxon>
    </lineage>
</organism>
<sequence length="355" mass="39983">MAAQSNDSSYPSCLSYNCANITISYPFWRIHGETPTQYCGYEGFGINCSNYGGGPEIPIAYLGNDSYYAHNISYESKSIILVDYDVAPVVPVDDCPRVRHNIDLGDLLFNFWGQNVNLSFHFNCTGVPSFSHEIQCLSNPSNKSCVHSLNDEPENFNWTEYSCDEEVVTTVMDVFSTTTALETQFRGALMQGFELKWGRTEYCEICEWSGGRCGHNSITREDMCFCSAGKTATGYCIGYILSFKSAFNLLLLSLPWRHSHTLCFQFRRRSLSELDLWSQNLLQQRLRSVRIEKKGTSDCYYRLFSATDGGGVSSPMVVMIEPIAVAGVINRKSERAKERDGESIFGINTSYSFND</sequence>
<comment type="caution">
    <text evidence="1">The sequence shown here is derived from an EMBL/GenBank/DDBJ whole genome shotgun (WGS) entry which is preliminary data.</text>
</comment>
<dbReference type="Proteomes" id="UP001055811">
    <property type="component" value="Linkage Group LG02"/>
</dbReference>
<keyword evidence="2" id="KW-1185">Reference proteome</keyword>
<accession>A0ACB9G9U8</accession>
<name>A0ACB9G9U8_CICIN</name>
<reference evidence="2" key="1">
    <citation type="journal article" date="2022" name="Mol. Ecol. Resour.">
        <title>The genomes of chicory, endive, great burdock and yacon provide insights into Asteraceae palaeo-polyploidization history and plant inulin production.</title>
        <authorList>
            <person name="Fan W."/>
            <person name="Wang S."/>
            <person name="Wang H."/>
            <person name="Wang A."/>
            <person name="Jiang F."/>
            <person name="Liu H."/>
            <person name="Zhao H."/>
            <person name="Xu D."/>
            <person name="Zhang Y."/>
        </authorList>
    </citation>
    <scope>NUCLEOTIDE SEQUENCE [LARGE SCALE GENOMIC DNA]</scope>
    <source>
        <strain evidence="2">cv. Punajuju</strain>
    </source>
</reference>
<proteinExistence type="predicted"/>
<protein>
    <submittedName>
        <fullName evidence="1">Uncharacterized protein</fullName>
    </submittedName>
</protein>
<evidence type="ECO:0000313" key="2">
    <source>
        <dbReference type="Proteomes" id="UP001055811"/>
    </source>
</evidence>
<evidence type="ECO:0000313" key="1">
    <source>
        <dbReference type="EMBL" id="KAI3780269.1"/>
    </source>
</evidence>
<reference evidence="1 2" key="2">
    <citation type="journal article" date="2022" name="Mol. Ecol. Resour.">
        <title>The genomes of chicory, endive, great burdock and yacon provide insights into Asteraceae paleo-polyploidization history and plant inulin production.</title>
        <authorList>
            <person name="Fan W."/>
            <person name="Wang S."/>
            <person name="Wang H."/>
            <person name="Wang A."/>
            <person name="Jiang F."/>
            <person name="Liu H."/>
            <person name="Zhao H."/>
            <person name="Xu D."/>
            <person name="Zhang Y."/>
        </authorList>
    </citation>
    <scope>NUCLEOTIDE SEQUENCE [LARGE SCALE GENOMIC DNA]</scope>
    <source>
        <strain evidence="2">cv. Punajuju</strain>
        <tissue evidence="1">Leaves</tissue>
    </source>
</reference>
<dbReference type="EMBL" id="CM042010">
    <property type="protein sequence ID" value="KAI3780269.1"/>
    <property type="molecule type" value="Genomic_DNA"/>
</dbReference>
<gene>
    <name evidence="1" type="ORF">L2E82_10242</name>
</gene>